<dbReference type="CDD" id="cd00845">
    <property type="entry name" value="MPP_UshA_N_like"/>
    <property type="match status" value="1"/>
</dbReference>
<dbReference type="GO" id="GO:0009166">
    <property type="term" value="P:nucleotide catabolic process"/>
    <property type="evidence" value="ECO:0007669"/>
    <property type="project" value="InterPro"/>
</dbReference>
<dbReference type="RefSeq" id="WP_119322295.1">
    <property type="nucleotide sequence ID" value="NZ_AP025739.1"/>
</dbReference>
<dbReference type="Proteomes" id="UP000287394">
    <property type="component" value="Chromosome"/>
</dbReference>
<dbReference type="InterPro" id="IPR006179">
    <property type="entry name" value="5_nucleotidase/apyrase"/>
</dbReference>
<sequence>MTQTLHILHTNDFHNHLTDEQAQFIARNKAELDNVLLLDAGDAISAGNVGVRVGGEPILVRMSETGYDAMTMGNREFHVADTLLRTKINRAAFPILCANIRWREDRGETLPTAPSVVKTLPNGLRVGIFGVTVPMVTEKMAARIVSAFLFDDPLTVARREIERLRPDVDVLIALTHIGVKEDRRVAAACPELDLLIGGHTHVVLEEPERVGEVPVVQAGWFGHYLGHVTMTLDDGKVSSVTGRLLPLKG</sequence>
<dbReference type="FunCoup" id="A0A402CY84">
    <property type="interactions" value="65"/>
</dbReference>
<dbReference type="EMBL" id="AP025739">
    <property type="protein sequence ID" value="BDI31423.1"/>
    <property type="molecule type" value="Genomic_DNA"/>
</dbReference>
<dbReference type="GO" id="GO:0016787">
    <property type="term" value="F:hydrolase activity"/>
    <property type="evidence" value="ECO:0007669"/>
    <property type="project" value="InterPro"/>
</dbReference>
<name>A0A402CY84_9BACT</name>
<proteinExistence type="predicted"/>
<dbReference type="PRINTS" id="PR01607">
    <property type="entry name" value="APYRASEFAMLY"/>
</dbReference>
<accession>A0A402CY84</accession>
<dbReference type="PANTHER" id="PTHR11575:SF24">
    <property type="entry name" value="5'-NUCLEOTIDASE"/>
    <property type="match status" value="1"/>
</dbReference>
<protein>
    <submittedName>
        <fullName evidence="1">Uncharacterized protein</fullName>
    </submittedName>
</protein>
<dbReference type="KEGG" id="ccot:CCAX7_34740"/>
<dbReference type="OrthoDB" id="9793179at2"/>
<dbReference type="AlphaFoldDB" id="A0A402CY84"/>
<dbReference type="PANTHER" id="PTHR11575">
    <property type="entry name" value="5'-NUCLEOTIDASE-RELATED"/>
    <property type="match status" value="1"/>
</dbReference>
<dbReference type="Pfam" id="PF00149">
    <property type="entry name" value="Metallophos"/>
    <property type="match status" value="1"/>
</dbReference>
<evidence type="ECO:0000313" key="2">
    <source>
        <dbReference type="Proteomes" id="UP000287394"/>
    </source>
</evidence>
<evidence type="ECO:0000313" key="1">
    <source>
        <dbReference type="EMBL" id="BDI31423.1"/>
    </source>
</evidence>
<gene>
    <name evidence="1" type="ORF">CCAX7_34740</name>
</gene>
<dbReference type="InterPro" id="IPR029052">
    <property type="entry name" value="Metallo-depent_PP-like"/>
</dbReference>
<dbReference type="SUPFAM" id="SSF56300">
    <property type="entry name" value="Metallo-dependent phosphatases"/>
    <property type="match status" value="1"/>
</dbReference>
<keyword evidence="2" id="KW-1185">Reference proteome</keyword>
<organism evidence="1 2">
    <name type="scientific">Capsulimonas corticalis</name>
    <dbReference type="NCBI Taxonomy" id="2219043"/>
    <lineage>
        <taxon>Bacteria</taxon>
        <taxon>Bacillati</taxon>
        <taxon>Armatimonadota</taxon>
        <taxon>Armatimonadia</taxon>
        <taxon>Capsulimonadales</taxon>
        <taxon>Capsulimonadaceae</taxon>
        <taxon>Capsulimonas</taxon>
    </lineage>
</organism>
<dbReference type="Gene3D" id="3.60.21.10">
    <property type="match status" value="1"/>
</dbReference>
<dbReference type="InterPro" id="IPR004843">
    <property type="entry name" value="Calcineurin-like_PHP"/>
</dbReference>
<reference evidence="1 2" key="1">
    <citation type="journal article" date="2019" name="Int. J. Syst. Evol. Microbiol.">
        <title>Capsulimonas corticalis gen. nov., sp. nov., an aerobic capsulated bacterium, of a novel bacterial order, Capsulimonadales ord. nov., of the class Armatimonadia of the phylum Armatimonadetes.</title>
        <authorList>
            <person name="Li J."/>
            <person name="Kudo C."/>
            <person name="Tonouchi A."/>
        </authorList>
    </citation>
    <scope>NUCLEOTIDE SEQUENCE [LARGE SCALE GENOMIC DNA]</scope>
    <source>
        <strain evidence="1 2">AX-7</strain>
    </source>
</reference>